<dbReference type="KEGG" id="fcj:RN605_08155"/>
<protein>
    <submittedName>
        <fullName evidence="2">Uncharacterized protein</fullName>
    </submittedName>
</protein>
<organism evidence="2 3">
    <name type="scientific">Flavobacterium capsici</name>
    <dbReference type="NCBI Taxonomy" id="3075618"/>
    <lineage>
        <taxon>Bacteria</taxon>
        <taxon>Pseudomonadati</taxon>
        <taxon>Bacteroidota</taxon>
        <taxon>Flavobacteriia</taxon>
        <taxon>Flavobacteriales</taxon>
        <taxon>Flavobacteriaceae</taxon>
        <taxon>Flavobacterium</taxon>
    </lineage>
</organism>
<dbReference type="AlphaFoldDB" id="A0AA96EYM2"/>
<keyword evidence="3" id="KW-1185">Reference proteome</keyword>
<evidence type="ECO:0000313" key="3">
    <source>
        <dbReference type="Proteomes" id="UP001304515"/>
    </source>
</evidence>
<name>A0AA96EYM2_9FLAO</name>
<accession>A0AA96J2A4</accession>
<proteinExistence type="predicted"/>
<reference evidence="2 3" key="1">
    <citation type="submission" date="2023-09" db="EMBL/GenBank/DDBJ databases">
        <title>Flavobacterium sp. a novel bacteria isolate from Pepper rhizosphere.</title>
        <authorList>
            <person name="Peng Y."/>
            <person name="Lee J."/>
        </authorList>
    </citation>
    <scope>NUCLEOTIDE SEQUENCE [LARGE SCALE GENOMIC DNA]</scope>
    <source>
        <strain evidence="1">PMR2A8</strain>
        <strain evidence="2 3">PMTSA4</strain>
    </source>
</reference>
<dbReference type="RefSeq" id="WP_313324073.1">
    <property type="nucleotide sequence ID" value="NZ_CP134878.1"/>
</dbReference>
<evidence type="ECO:0000313" key="2">
    <source>
        <dbReference type="EMBL" id="WNM20661.1"/>
    </source>
</evidence>
<dbReference type="Proteomes" id="UP001304515">
    <property type="component" value="Chromosome"/>
</dbReference>
<evidence type="ECO:0000313" key="1">
    <source>
        <dbReference type="EMBL" id="WNM19272.1"/>
    </source>
</evidence>
<accession>A0AA96EYM2</accession>
<dbReference type="EMBL" id="CP134890">
    <property type="protein sequence ID" value="WNM20661.1"/>
    <property type="molecule type" value="Genomic_DNA"/>
</dbReference>
<gene>
    <name evidence="2" type="ORF">RN605_08155</name>
    <name evidence="1" type="ORF">RN608_00985</name>
</gene>
<dbReference type="EMBL" id="CP134878">
    <property type="protein sequence ID" value="WNM19272.1"/>
    <property type="molecule type" value="Genomic_DNA"/>
</dbReference>
<sequence>MSIIKKPSIKSGTDTVLKAVSVGVGVKMADGVSAIMPSSTNSYKNYILAALGLLGAASVDTKKPMGENVQLALLGFGGKPIYDEITARTKEAIAPQDPNTIAGKFFNAFLGHKDEPVELAERLAAVDWMPNNDAASVWDRVETQDVAWTGA</sequence>